<gene>
    <name evidence="1" type="ORF">R1sor_006247</name>
</gene>
<dbReference type="AlphaFoldDB" id="A0ABD3HNT8"/>
<evidence type="ECO:0000313" key="2">
    <source>
        <dbReference type="Proteomes" id="UP001633002"/>
    </source>
</evidence>
<dbReference type="Proteomes" id="UP001633002">
    <property type="component" value="Unassembled WGS sequence"/>
</dbReference>
<reference evidence="1 2" key="1">
    <citation type="submission" date="2024-09" db="EMBL/GenBank/DDBJ databases">
        <title>Chromosome-scale assembly of Riccia sorocarpa.</title>
        <authorList>
            <person name="Paukszto L."/>
        </authorList>
    </citation>
    <scope>NUCLEOTIDE SEQUENCE [LARGE SCALE GENOMIC DNA]</scope>
    <source>
        <strain evidence="1">LP-2024</strain>
        <tissue evidence="1">Aerial parts of the thallus</tissue>
    </source>
</reference>
<keyword evidence="2" id="KW-1185">Reference proteome</keyword>
<proteinExistence type="predicted"/>
<comment type="caution">
    <text evidence="1">The sequence shown here is derived from an EMBL/GenBank/DDBJ whole genome shotgun (WGS) entry which is preliminary data.</text>
</comment>
<evidence type="ECO:0000313" key="1">
    <source>
        <dbReference type="EMBL" id="KAL3692596.1"/>
    </source>
</evidence>
<sequence>MKRCLEPFGLFGVGCFQKISAWLLRDIIFFTLYLGLPTGKAPPLPGLNLSQLGSRYALQVPDKSTSPGKSVLYQSYSQAVTCNLRVVRSARPVPVPNGAKLGEPSSVALAGVGDEVDLGRVQGVRAQNPMCQVTSSREEISSQP</sequence>
<protein>
    <submittedName>
        <fullName evidence="1">Uncharacterized protein</fullName>
    </submittedName>
</protein>
<organism evidence="1 2">
    <name type="scientific">Riccia sorocarpa</name>
    <dbReference type="NCBI Taxonomy" id="122646"/>
    <lineage>
        <taxon>Eukaryota</taxon>
        <taxon>Viridiplantae</taxon>
        <taxon>Streptophyta</taxon>
        <taxon>Embryophyta</taxon>
        <taxon>Marchantiophyta</taxon>
        <taxon>Marchantiopsida</taxon>
        <taxon>Marchantiidae</taxon>
        <taxon>Marchantiales</taxon>
        <taxon>Ricciaceae</taxon>
        <taxon>Riccia</taxon>
    </lineage>
</organism>
<dbReference type="EMBL" id="JBJQOH010000003">
    <property type="protein sequence ID" value="KAL3692596.1"/>
    <property type="molecule type" value="Genomic_DNA"/>
</dbReference>
<accession>A0ABD3HNT8</accession>
<name>A0ABD3HNT8_9MARC</name>